<reference evidence="1 2" key="1">
    <citation type="submission" date="2017-01" db="EMBL/GenBank/DDBJ databases">
        <title>The cable genome- insights into the physiology and evolution of filamentous bacteria capable of sulfide oxidation via long distance electron transfer.</title>
        <authorList>
            <person name="Schreiber L."/>
            <person name="Bjerg J.T."/>
            <person name="Boggild A."/>
            <person name="Van De Vossenberg J."/>
            <person name="Meysman F."/>
            <person name="Nielsen L.P."/>
            <person name="Schramm A."/>
            <person name="Kjeldsen K.U."/>
        </authorList>
    </citation>
    <scope>NUCLEOTIDE SEQUENCE [LARGE SCALE GENOMIC DNA]</scope>
    <source>
        <strain evidence="1">MCF</strain>
    </source>
</reference>
<dbReference type="AlphaFoldDB" id="A0A444J491"/>
<proteinExistence type="predicted"/>
<comment type="caution">
    <text evidence="1">The sequence shown here is derived from an EMBL/GenBank/DDBJ whole genome shotgun (WGS) entry which is preliminary data.</text>
</comment>
<name>A0A444J491_9BACT</name>
<organism evidence="1 2">
    <name type="scientific">Candidatus Electrothrix aarhusensis</name>
    <dbReference type="NCBI Taxonomy" id="1859131"/>
    <lineage>
        <taxon>Bacteria</taxon>
        <taxon>Pseudomonadati</taxon>
        <taxon>Thermodesulfobacteriota</taxon>
        <taxon>Desulfobulbia</taxon>
        <taxon>Desulfobulbales</taxon>
        <taxon>Desulfobulbaceae</taxon>
        <taxon>Candidatus Electrothrix</taxon>
    </lineage>
</organism>
<dbReference type="EMBL" id="MTKO01000016">
    <property type="protein sequence ID" value="RWX47889.1"/>
    <property type="molecule type" value="Genomic_DNA"/>
</dbReference>
<keyword evidence="2" id="KW-1185">Reference proteome</keyword>
<gene>
    <name evidence="1" type="ORF">H206_05499</name>
</gene>
<accession>A0A444J491</accession>
<dbReference type="Proteomes" id="UP000287853">
    <property type="component" value="Unassembled WGS sequence"/>
</dbReference>
<evidence type="ECO:0000313" key="1">
    <source>
        <dbReference type="EMBL" id="RWX47889.1"/>
    </source>
</evidence>
<sequence length="118" mass="12799">MQSAQGFLGRRDCLGGRSPGVFVGGQLDGVFDAVFAFQFLQGFAWGIGDDVGYVFWDVEFHGIVIFSGVVTPVCFCAVPDGTLLRINADNYSMFCHVLHVLEKFKRKGAGLFLVARGG</sequence>
<protein>
    <submittedName>
        <fullName evidence="1">Uncharacterized protein</fullName>
    </submittedName>
</protein>
<evidence type="ECO:0000313" key="2">
    <source>
        <dbReference type="Proteomes" id="UP000287853"/>
    </source>
</evidence>